<organism evidence="3 4">
    <name type="scientific">candidate division TA06 bacterium</name>
    <dbReference type="NCBI Taxonomy" id="2250710"/>
    <lineage>
        <taxon>Bacteria</taxon>
        <taxon>Bacteria division TA06</taxon>
    </lineage>
</organism>
<evidence type="ECO:0000259" key="2">
    <source>
        <dbReference type="Pfam" id="PF13439"/>
    </source>
</evidence>
<dbReference type="InterPro" id="IPR050194">
    <property type="entry name" value="Glycosyltransferase_grp1"/>
</dbReference>
<dbReference type="CDD" id="cd03801">
    <property type="entry name" value="GT4_PimA-like"/>
    <property type="match status" value="1"/>
</dbReference>
<reference evidence="3 4" key="1">
    <citation type="submission" date="2019-03" db="EMBL/GenBank/DDBJ databases">
        <title>Metabolic potential of uncultured bacteria and archaea associated with petroleum seepage in deep-sea sediments.</title>
        <authorList>
            <person name="Dong X."/>
            <person name="Hubert C."/>
        </authorList>
    </citation>
    <scope>NUCLEOTIDE SEQUENCE [LARGE SCALE GENOMIC DNA]</scope>
    <source>
        <strain evidence="3">E44_bin18</strain>
    </source>
</reference>
<keyword evidence="3" id="KW-0808">Transferase</keyword>
<gene>
    <name evidence="3" type="ORF">E3J62_11865</name>
</gene>
<feature type="domain" description="Glycosyltransferase subfamily 4-like N-terminal" evidence="2">
    <location>
        <begin position="20"/>
        <end position="198"/>
    </location>
</feature>
<dbReference type="PANTHER" id="PTHR45947">
    <property type="entry name" value="SULFOQUINOVOSYL TRANSFERASE SQD2"/>
    <property type="match status" value="1"/>
</dbReference>
<dbReference type="GO" id="GO:0016757">
    <property type="term" value="F:glycosyltransferase activity"/>
    <property type="evidence" value="ECO:0007669"/>
    <property type="project" value="InterPro"/>
</dbReference>
<sequence>MKVCMLTTSFPRWPGDLSGNFIESLCTCLAKRGVGIEVVAPGHREAQGYETRPGISISRFKYAIPARLQVVAYDGGIPYKLRTSNLARLELVQFMVSMLRAALAVASRCDIVHAHWIPTGVVASLVSRRLDIPMVLTVHGSDGKLLEGGAVKRIGSRFSLTSADRIITVSDALKAHVLEFEPKVDTAVRTIHNGVELSDFPFVRKASNTRRLLWVGRMTEEKGVDYLIHAMKKVVSAYPDASLRLVGDGPLRSDLETLTNELDLRERVEFAGESPHSELSEMYAWCDLVVMPSLSEGLPTVLPEAMATGRPVVASRVGGIPELLKHGETGYLVSPERVDELAGSIIELLGKPDLMEKMGAASHELVESTHSWGAIASDTHSVYLSLGKER</sequence>
<proteinExistence type="predicted"/>
<evidence type="ECO:0000313" key="4">
    <source>
        <dbReference type="Proteomes" id="UP000315525"/>
    </source>
</evidence>
<accession>A0A523UMZ4</accession>
<dbReference type="Pfam" id="PF00534">
    <property type="entry name" value="Glycos_transf_1"/>
    <property type="match status" value="1"/>
</dbReference>
<dbReference type="PANTHER" id="PTHR45947:SF14">
    <property type="entry name" value="SLL1723 PROTEIN"/>
    <property type="match status" value="1"/>
</dbReference>
<evidence type="ECO:0000313" key="3">
    <source>
        <dbReference type="EMBL" id="TET43904.1"/>
    </source>
</evidence>
<dbReference type="InterPro" id="IPR001296">
    <property type="entry name" value="Glyco_trans_1"/>
</dbReference>
<evidence type="ECO:0000259" key="1">
    <source>
        <dbReference type="Pfam" id="PF00534"/>
    </source>
</evidence>
<dbReference type="Proteomes" id="UP000315525">
    <property type="component" value="Unassembled WGS sequence"/>
</dbReference>
<dbReference type="EMBL" id="SOJN01000143">
    <property type="protein sequence ID" value="TET43904.1"/>
    <property type="molecule type" value="Genomic_DNA"/>
</dbReference>
<dbReference type="SUPFAM" id="SSF53756">
    <property type="entry name" value="UDP-Glycosyltransferase/glycogen phosphorylase"/>
    <property type="match status" value="1"/>
</dbReference>
<dbReference type="Gene3D" id="3.40.50.2000">
    <property type="entry name" value="Glycogen Phosphorylase B"/>
    <property type="match status" value="2"/>
</dbReference>
<dbReference type="InterPro" id="IPR028098">
    <property type="entry name" value="Glyco_trans_4-like_N"/>
</dbReference>
<dbReference type="AlphaFoldDB" id="A0A523UMZ4"/>
<protein>
    <submittedName>
        <fullName evidence="3">Glycosyltransferase family 1 protein</fullName>
    </submittedName>
</protein>
<comment type="caution">
    <text evidence="3">The sequence shown here is derived from an EMBL/GenBank/DDBJ whole genome shotgun (WGS) entry which is preliminary data.</text>
</comment>
<feature type="domain" description="Glycosyl transferase family 1" evidence="1">
    <location>
        <begin position="204"/>
        <end position="362"/>
    </location>
</feature>
<name>A0A523UMZ4_UNCT6</name>
<dbReference type="Pfam" id="PF13439">
    <property type="entry name" value="Glyco_transf_4"/>
    <property type="match status" value="1"/>
</dbReference>